<evidence type="ECO:0000256" key="3">
    <source>
        <dbReference type="ARBA" id="ARBA00022729"/>
    </source>
</evidence>
<evidence type="ECO:0000313" key="10">
    <source>
        <dbReference type="Proteomes" id="UP001500582"/>
    </source>
</evidence>
<gene>
    <name evidence="9" type="ORF">GCM10023149_26330</name>
</gene>
<feature type="chain" id="PRO_5046889751" evidence="6">
    <location>
        <begin position="20"/>
        <end position="544"/>
    </location>
</feature>
<evidence type="ECO:0000256" key="6">
    <source>
        <dbReference type="SAM" id="SignalP"/>
    </source>
</evidence>
<dbReference type="EMBL" id="BAABFT010000006">
    <property type="protein sequence ID" value="GAA4324606.1"/>
    <property type="molecule type" value="Genomic_DNA"/>
</dbReference>
<dbReference type="InterPro" id="IPR011990">
    <property type="entry name" value="TPR-like_helical_dom_sf"/>
</dbReference>
<comment type="caution">
    <text evidence="9">The sequence shown here is derived from an EMBL/GenBank/DDBJ whole genome shotgun (WGS) entry which is preliminary data.</text>
</comment>
<keyword evidence="5" id="KW-0998">Cell outer membrane</keyword>
<dbReference type="Pfam" id="PF07980">
    <property type="entry name" value="SusD_RagB"/>
    <property type="match status" value="1"/>
</dbReference>
<name>A0ABP8GHV8_9SPHI</name>
<comment type="similarity">
    <text evidence="2">Belongs to the SusD family.</text>
</comment>
<dbReference type="PROSITE" id="PS51257">
    <property type="entry name" value="PROKAR_LIPOPROTEIN"/>
    <property type="match status" value="1"/>
</dbReference>
<dbReference type="SUPFAM" id="SSF48452">
    <property type="entry name" value="TPR-like"/>
    <property type="match status" value="1"/>
</dbReference>
<accession>A0ABP8GHV8</accession>
<dbReference type="Proteomes" id="UP001500582">
    <property type="component" value="Unassembled WGS sequence"/>
</dbReference>
<comment type="subcellular location">
    <subcellularLocation>
        <location evidence="1">Cell outer membrane</location>
    </subcellularLocation>
</comment>
<feature type="domain" description="SusD-like N-terminal" evidence="8">
    <location>
        <begin position="153"/>
        <end position="247"/>
    </location>
</feature>
<proteinExistence type="inferred from homology"/>
<organism evidence="9 10">
    <name type="scientific">Mucilaginibacter gynuensis</name>
    <dbReference type="NCBI Taxonomy" id="1302236"/>
    <lineage>
        <taxon>Bacteria</taxon>
        <taxon>Pseudomonadati</taxon>
        <taxon>Bacteroidota</taxon>
        <taxon>Sphingobacteriia</taxon>
        <taxon>Sphingobacteriales</taxon>
        <taxon>Sphingobacteriaceae</taxon>
        <taxon>Mucilaginibacter</taxon>
    </lineage>
</organism>
<evidence type="ECO:0000256" key="2">
    <source>
        <dbReference type="ARBA" id="ARBA00006275"/>
    </source>
</evidence>
<evidence type="ECO:0000313" key="9">
    <source>
        <dbReference type="EMBL" id="GAA4324606.1"/>
    </source>
</evidence>
<dbReference type="InterPro" id="IPR033985">
    <property type="entry name" value="SusD-like_N"/>
</dbReference>
<sequence length="544" mass="60231">MKKNIIKLLIIAGLTGTLASCTKDLNQSPKNDITADQVYSTPLGYTQAMAKVYGSLALSGNEGPAGNNDLQGVPDEGNYAGYLRTAWYLQELPTDEAMIAWGDPGLQDFKNMNWSSDNPAIVGQYYRLMYEVTLVNDFLRQSTDDKLSSRGITGTDADRIRQYRSEARFLRAFAYWGLMDLYGNPPFVTEADALGSVLPKQIKRADLFKYIETELTEIQGTLVDARQNEYGRADKAAAWALLARMYLNAKVYTGTDRSADAMTNASKVIAAGYALNSNYRELLLADNDQNNNEAIFTINYDGLLTKGFGGMTFMTHASLGDPMPGAQTLGVDGKWGGIRTSKDLTDLFADDGKTDYASYPKNFTNNTSAVDKRAQFWFNGFNPTVPSLTTFTDGIGVLKFRNLKKNDAVGKDFGHSDADFPVFRLAEMYLIYAEAAIRTGSNTGTAVEYINKLQERARGNTSGNKTAADLTLNFILQERARELYWECQRRTDLIRFESFTSANYLWTWKGGSKAGRAVNATRALYPIPSADITVNPNLVQNPGY</sequence>
<dbReference type="Gene3D" id="1.25.40.390">
    <property type="match status" value="1"/>
</dbReference>
<evidence type="ECO:0000259" key="8">
    <source>
        <dbReference type="Pfam" id="PF14322"/>
    </source>
</evidence>
<evidence type="ECO:0000256" key="1">
    <source>
        <dbReference type="ARBA" id="ARBA00004442"/>
    </source>
</evidence>
<dbReference type="InterPro" id="IPR012944">
    <property type="entry name" value="SusD_RagB_dom"/>
</dbReference>
<protein>
    <submittedName>
        <fullName evidence="9">RagB/SusD family nutrient uptake outer membrane protein</fullName>
    </submittedName>
</protein>
<evidence type="ECO:0000256" key="5">
    <source>
        <dbReference type="ARBA" id="ARBA00023237"/>
    </source>
</evidence>
<feature type="domain" description="RagB/SusD" evidence="7">
    <location>
        <begin position="391"/>
        <end position="544"/>
    </location>
</feature>
<dbReference type="CDD" id="cd08977">
    <property type="entry name" value="SusD"/>
    <property type="match status" value="1"/>
</dbReference>
<dbReference type="Pfam" id="PF14322">
    <property type="entry name" value="SusD-like_3"/>
    <property type="match status" value="1"/>
</dbReference>
<dbReference type="RefSeq" id="WP_345211557.1">
    <property type="nucleotide sequence ID" value="NZ_BAABFT010000006.1"/>
</dbReference>
<reference evidence="10" key="1">
    <citation type="journal article" date="2019" name="Int. J. Syst. Evol. Microbiol.">
        <title>The Global Catalogue of Microorganisms (GCM) 10K type strain sequencing project: providing services to taxonomists for standard genome sequencing and annotation.</title>
        <authorList>
            <consortium name="The Broad Institute Genomics Platform"/>
            <consortium name="The Broad Institute Genome Sequencing Center for Infectious Disease"/>
            <person name="Wu L."/>
            <person name="Ma J."/>
        </authorList>
    </citation>
    <scope>NUCLEOTIDE SEQUENCE [LARGE SCALE GENOMIC DNA]</scope>
    <source>
        <strain evidence="10">JCM 17705</strain>
    </source>
</reference>
<keyword evidence="4" id="KW-0472">Membrane</keyword>
<dbReference type="Gene3D" id="1.10.3780.10">
    <property type="entry name" value="SusD-like"/>
    <property type="match status" value="1"/>
</dbReference>
<dbReference type="Gene3D" id="1.25.40.10">
    <property type="entry name" value="Tetratricopeptide repeat domain"/>
    <property type="match status" value="1"/>
</dbReference>
<feature type="signal peptide" evidence="6">
    <location>
        <begin position="1"/>
        <end position="19"/>
    </location>
</feature>
<evidence type="ECO:0000259" key="7">
    <source>
        <dbReference type="Pfam" id="PF07980"/>
    </source>
</evidence>
<evidence type="ECO:0000256" key="4">
    <source>
        <dbReference type="ARBA" id="ARBA00023136"/>
    </source>
</evidence>
<keyword evidence="3 6" id="KW-0732">Signal</keyword>
<keyword evidence="10" id="KW-1185">Reference proteome</keyword>